<dbReference type="eggNOG" id="KOG2839">
    <property type="taxonomic scope" value="Eukaryota"/>
</dbReference>
<name>A5E3C4_LODEL</name>
<dbReference type="Proteomes" id="UP000001996">
    <property type="component" value="Unassembled WGS sequence"/>
</dbReference>
<dbReference type="GO" id="GO:0005737">
    <property type="term" value="C:cytoplasm"/>
    <property type="evidence" value="ECO:0007669"/>
    <property type="project" value="TreeGrafter"/>
</dbReference>
<dbReference type="GO" id="GO:1990174">
    <property type="term" value="F:phosphodiesterase decapping endonuclease activity"/>
    <property type="evidence" value="ECO:0007669"/>
    <property type="project" value="EnsemblFungi"/>
</dbReference>
<feature type="compositionally biased region" description="Polar residues" evidence="5">
    <location>
        <begin position="1"/>
        <end position="18"/>
    </location>
</feature>
<dbReference type="GO" id="GO:0034432">
    <property type="term" value="F:bis(5'-adenosyl)-pentaphosphatase activity"/>
    <property type="evidence" value="ECO:0007669"/>
    <property type="project" value="EnsemblFungi"/>
</dbReference>
<evidence type="ECO:0000256" key="4">
    <source>
        <dbReference type="ARBA" id="ARBA00022842"/>
    </source>
</evidence>
<dbReference type="InParanoid" id="A5E3C4"/>
<dbReference type="PANTHER" id="PTHR12629:SF0">
    <property type="entry name" value="DIPHOSPHOINOSITOL-POLYPHOSPHATE DIPHOSPHATASE"/>
    <property type="match status" value="1"/>
</dbReference>
<sequence>MSDVSTTTQASFTTSNNKDLGHPSTKSKEARTGRDNQRYNSTTGARIVSGCICLNSTKDKVVMISSSKHKHRWILPKGGNETDETEMETAIRETWEEAGVEGKIIKNLPVVLDSRGQKAPVIKGDFNESEGPVPKSEFHFFEMQVEELSMEWPEQKKRERRWCTYSEAKHELIKLKRPELVTALNSSSIIKDTNDENDKY</sequence>
<dbReference type="GO" id="GO:0005634">
    <property type="term" value="C:nucleus"/>
    <property type="evidence" value="ECO:0007669"/>
    <property type="project" value="TreeGrafter"/>
</dbReference>
<dbReference type="InterPro" id="IPR020084">
    <property type="entry name" value="NUDIX_hydrolase_CS"/>
</dbReference>
<dbReference type="AlphaFoldDB" id="A5E3C4"/>
<dbReference type="GO" id="GO:0052847">
    <property type="term" value="F:inositol-1,5-bisdiphosphate-2,3,4,6-tetrakisphosphate 5-diphosphatase activity"/>
    <property type="evidence" value="ECO:0007669"/>
    <property type="project" value="EnsemblFungi"/>
</dbReference>
<dbReference type="InterPro" id="IPR015797">
    <property type="entry name" value="NUDIX_hydrolase-like_dom_sf"/>
</dbReference>
<gene>
    <name evidence="7" type="ORF">LELG_04111</name>
</gene>
<evidence type="ECO:0000259" key="6">
    <source>
        <dbReference type="PROSITE" id="PS51462"/>
    </source>
</evidence>
<dbReference type="InterPro" id="IPR047198">
    <property type="entry name" value="DDP-like_NUDIX"/>
</dbReference>
<dbReference type="Pfam" id="PF00293">
    <property type="entry name" value="NUDIX"/>
    <property type="match status" value="1"/>
</dbReference>
<dbReference type="PROSITE" id="PS51462">
    <property type="entry name" value="NUDIX"/>
    <property type="match status" value="1"/>
</dbReference>
<keyword evidence="3 7" id="KW-0378">Hydrolase</keyword>
<dbReference type="FunCoup" id="A5E3C4">
    <property type="interactions" value="227"/>
</dbReference>
<dbReference type="EMBL" id="CH981528">
    <property type="protein sequence ID" value="EDK45932.1"/>
    <property type="molecule type" value="Genomic_DNA"/>
</dbReference>
<comment type="cofactor">
    <cofactor evidence="1">
        <name>Mg(2+)</name>
        <dbReference type="ChEBI" id="CHEBI:18420"/>
    </cofactor>
</comment>
<dbReference type="PANTHER" id="PTHR12629">
    <property type="entry name" value="DIPHOSPHOINOSITOL POLYPHOSPHATE PHOSPHOHYDROLASE"/>
    <property type="match status" value="1"/>
</dbReference>
<dbReference type="VEuPathDB" id="FungiDB:LELG_04111"/>
<keyword evidence="4" id="KW-0460">Magnesium</keyword>
<evidence type="ECO:0000313" key="7">
    <source>
        <dbReference type="EMBL" id="EDK45932.1"/>
    </source>
</evidence>
<accession>A5E3C4</accession>
<dbReference type="Gene3D" id="3.90.79.10">
    <property type="entry name" value="Nucleoside Triphosphate Pyrophosphohydrolase"/>
    <property type="match status" value="1"/>
</dbReference>
<dbReference type="OrthoDB" id="2011998at2759"/>
<dbReference type="GeneID" id="5232186"/>
<proteinExistence type="predicted"/>
<dbReference type="GO" id="GO:0046872">
    <property type="term" value="F:metal ion binding"/>
    <property type="evidence" value="ECO:0007669"/>
    <property type="project" value="UniProtKB-KW"/>
</dbReference>
<dbReference type="GO" id="GO:0052843">
    <property type="term" value="F:inositol-1-diphosphate-2,3,4,5,6-pentakisphosphate diphosphatase activity"/>
    <property type="evidence" value="ECO:0007669"/>
    <property type="project" value="EnsemblFungi"/>
</dbReference>
<dbReference type="GO" id="GO:0008796">
    <property type="term" value="F:bis(5'-nucleosyl)-tetraphosphatase activity"/>
    <property type="evidence" value="ECO:0007669"/>
    <property type="project" value="EnsemblFungi"/>
</dbReference>
<evidence type="ECO:0000256" key="2">
    <source>
        <dbReference type="ARBA" id="ARBA00022723"/>
    </source>
</evidence>
<dbReference type="GO" id="GO:1901911">
    <property type="term" value="P:adenosine 5'-(hexahydrogen pentaphosphate) catabolic process"/>
    <property type="evidence" value="ECO:0007669"/>
    <property type="project" value="EnsemblFungi"/>
</dbReference>
<dbReference type="GO" id="GO:0052745">
    <property type="term" value="F:inositol phosphate phosphatase activity"/>
    <property type="evidence" value="ECO:0007669"/>
    <property type="project" value="EnsemblFungi"/>
</dbReference>
<dbReference type="HOGENOM" id="CLU_037162_5_3_1"/>
<dbReference type="GO" id="GO:0034431">
    <property type="term" value="F:bis(5'-adenosyl)-hexaphosphatase activity"/>
    <property type="evidence" value="ECO:0007669"/>
    <property type="project" value="EnsemblFungi"/>
</dbReference>
<reference evidence="7 8" key="1">
    <citation type="journal article" date="2009" name="Nature">
        <title>Evolution of pathogenicity and sexual reproduction in eight Candida genomes.</title>
        <authorList>
            <person name="Butler G."/>
            <person name="Rasmussen M.D."/>
            <person name="Lin M.F."/>
            <person name="Santos M.A."/>
            <person name="Sakthikumar S."/>
            <person name="Munro C.A."/>
            <person name="Rheinbay E."/>
            <person name="Grabherr M."/>
            <person name="Forche A."/>
            <person name="Reedy J.L."/>
            <person name="Agrafioti I."/>
            <person name="Arnaud M.B."/>
            <person name="Bates S."/>
            <person name="Brown A.J."/>
            <person name="Brunke S."/>
            <person name="Costanzo M.C."/>
            <person name="Fitzpatrick D.A."/>
            <person name="de Groot P.W."/>
            <person name="Harris D."/>
            <person name="Hoyer L.L."/>
            <person name="Hube B."/>
            <person name="Klis F.M."/>
            <person name="Kodira C."/>
            <person name="Lennard N."/>
            <person name="Logue M.E."/>
            <person name="Martin R."/>
            <person name="Neiman A.M."/>
            <person name="Nikolaou E."/>
            <person name="Quail M.A."/>
            <person name="Quinn J."/>
            <person name="Santos M.C."/>
            <person name="Schmitzberger F.F."/>
            <person name="Sherlock G."/>
            <person name="Shah P."/>
            <person name="Silverstein K.A."/>
            <person name="Skrzypek M.S."/>
            <person name="Soll D."/>
            <person name="Staggs R."/>
            <person name="Stansfield I."/>
            <person name="Stumpf M.P."/>
            <person name="Sudbery P.E."/>
            <person name="Srikantha T."/>
            <person name="Zeng Q."/>
            <person name="Berman J."/>
            <person name="Berriman M."/>
            <person name="Heitman J."/>
            <person name="Gow N.A."/>
            <person name="Lorenz M.C."/>
            <person name="Birren B.W."/>
            <person name="Kellis M."/>
            <person name="Cuomo C.A."/>
        </authorList>
    </citation>
    <scope>NUCLEOTIDE SEQUENCE [LARGE SCALE GENOMIC DNA]</scope>
    <source>
        <strain evidence="8">ATCC 11503 / BCRC 21390 / CBS 2605 / JCM 1781 / NBRC 1676 / NRRL YB-4239</strain>
    </source>
</reference>
<dbReference type="GO" id="GO:1901907">
    <property type="term" value="P:diadenosine pentaphosphate catabolic process"/>
    <property type="evidence" value="ECO:0007669"/>
    <property type="project" value="EnsemblFungi"/>
</dbReference>
<evidence type="ECO:0000256" key="3">
    <source>
        <dbReference type="ARBA" id="ARBA00022801"/>
    </source>
</evidence>
<evidence type="ECO:0000256" key="5">
    <source>
        <dbReference type="SAM" id="MobiDB-lite"/>
    </source>
</evidence>
<dbReference type="GO" id="GO:0052846">
    <property type="term" value="F:inositol-1,5-bisdiphosphate-2,3,4,6-tetrakisphosphate 1-diphosphatase activity"/>
    <property type="evidence" value="ECO:0007669"/>
    <property type="project" value="EnsemblFungi"/>
</dbReference>
<dbReference type="GO" id="GO:0006798">
    <property type="term" value="P:polyphosphate catabolic process"/>
    <property type="evidence" value="ECO:0007669"/>
    <property type="project" value="EnsemblFungi"/>
</dbReference>
<dbReference type="GO" id="GO:1901909">
    <property type="term" value="P:diadenosine hexaphosphate catabolic process"/>
    <property type="evidence" value="ECO:0007669"/>
    <property type="project" value="EnsemblFungi"/>
</dbReference>
<dbReference type="GO" id="GO:0000298">
    <property type="term" value="F:endopolyphosphatase activity"/>
    <property type="evidence" value="ECO:0007669"/>
    <property type="project" value="EnsemblFungi"/>
</dbReference>
<evidence type="ECO:0000313" key="8">
    <source>
        <dbReference type="Proteomes" id="UP000001996"/>
    </source>
</evidence>
<feature type="region of interest" description="Disordered" evidence="5">
    <location>
        <begin position="1"/>
        <end position="41"/>
    </location>
</feature>
<dbReference type="STRING" id="379508.A5E3C4"/>
<keyword evidence="8" id="KW-1185">Reference proteome</keyword>
<dbReference type="GO" id="GO:0071545">
    <property type="term" value="P:inositol phosphate catabolic process"/>
    <property type="evidence" value="ECO:0007669"/>
    <property type="project" value="EnsemblFungi"/>
</dbReference>
<dbReference type="GO" id="GO:0071543">
    <property type="term" value="P:diphosphoinositol polyphosphate metabolic process"/>
    <property type="evidence" value="ECO:0007669"/>
    <property type="project" value="TreeGrafter"/>
</dbReference>
<dbReference type="KEGG" id="lel:PVL30_004931"/>
<dbReference type="SUPFAM" id="SSF55811">
    <property type="entry name" value="Nudix"/>
    <property type="match status" value="1"/>
</dbReference>
<protein>
    <submittedName>
        <fullName evidence="7">Diphosphoinositol polyphosphate phosphohydrolase DDP1</fullName>
    </submittedName>
</protein>
<dbReference type="GO" id="GO:0052845">
    <property type="term" value="F:inositol-5-diphosphate-1,2,3,4,6-pentakisphosphate diphosphatase activity"/>
    <property type="evidence" value="ECO:0007669"/>
    <property type="project" value="EnsemblFungi"/>
</dbReference>
<organism evidence="7 8">
    <name type="scientific">Lodderomyces elongisporus (strain ATCC 11503 / CBS 2605 / JCM 1781 / NBRC 1676 / NRRL YB-4239)</name>
    <name type="common">Yeast</name>
    <name type="synonym">Saccharomyces elongisporus</name>
    <dbReference type="NCBI Taxonomy" id="379508"/>
    <lineage>
        <taxon>Eukaryota</taxon>
        <taxon>Fungi</taxon>
        <taxon>Dikarya</taxon>
        <taxon>Ascomycota</taxon>
        <taxon>Saccharomycotina</taxon>
        <taxon>Pichiomycetes</taxon>
        <taxon>Debaryomycetaceae</taxon>
        <taxon>Candida/Lodderomyces clade</taxon>
        <taxon>Lodderomyces</taxon>
    </lineage>
</organism>
<dbReference type="OMA" id="EDQWPEM"/>
<evidence type="ECO:0000256" key="1">
    <source>
        <dbReference type="ARBA" id="ARBA00001946"/>
    </source>
</evidence>
<feature type="domain" description="Nudix hydrolase" evidence="6">
    <location>
        <begin position="44"/>
        <end position="185"/>
    </location>
</feature>
<dbReference type="InterPro" id="IPR000086">
    <property type="entry name" value="NUDIX_hydrolase_dom"/>
</dbReference>
<dbReference type="CDD" id="cd04666">
    <property type="entry name" value="NUDIX_DIPP2_like_Nudt4"/>
    <property type="match status" value="1"/>
</dbReference>
<feature type="compositionally biased region" description="Basic and acidic residues" evidence="5">
    <location>
        <begin position="26"/>
        <end position="37"/>
    </location>
</feature>
<dbReference type="FunFam" id="3.90.79.10:FF:000066">
    <property type="entry name" value="DDP1p Polyphosphate phosphatase"/>
    <property type="match status" value="1"/>
</dbReference>
<dbReference type="GO" id="GO:0030643">
    <property type="term" value="P:intracellular phosphate ion homeostasis"/>
    <property type="evidence" value="ECO:0007669"/>
    <property type="project" value="EnsemblFungi"/>
</dbReference>
<dbReference type="PROSITE" id="PS00893">
    <property type="entry name" value="NUDIX_BOX"/>
    <property type="match status" value="1"/>
</dbReference>
<keyword evidence="2" id="KW-0479">Metal-binding</keyword>